<dbReference type="Pfam" id="PF12552">
    <property type="entry name" value="DUF3741"/>
    <property type="match status" value="1"/>
</dbReference>
<keyword evidence="4" id="KW-1185">Reference proteome</keyword>
<sequence>MARRSPPLVNQTCETGCTWRMFRIFSFREAHSDRRTPVPSRRHVNAQATAAGFGNSRSSLDVLSTVDEKYQHIRACSRRKYSSCKNTSCVENDHAADWGNEATKMIVDQRFINKYYQGKDGTGCQPNQFMDALQILYSNKELFIKLLQDPNSLLVKQIHELPSSHVKEPYQGRQKRMTKMNKSQKSNTTQCVKPLRSFDRYDSITSCEHRSPNRIVVLKPGTVDVKKIADTSFGCPWPHSPSSFSSNTQNIKPLHFPLGRIKTKLRHVMRVKRKGQQWRTDDGVPYKFPCGSQGMKDGKNVKEMEIAAKNLPINVHTNAASFGESGSRDTYNTSMSPSEQNILNMHVKGRKGPSQILNCGVEECKQCSSSLGRTIPLPDILSLPSLGRYCEESSSTEEMNHYNSPHKDPPVAIVSAQRDKLQLFGEDTSIRNSLSGDNIHTHYDISKDGRYKDSPIQKININNTTEGSVSFLDSHPAIQTLSPSPSPSFCHTIEDTGNWSKGAQDHSTVSVVLEFNRDDVTLVTNPSTTIFQPDKSPAQVMHDEFEENHFADLIRFCSDPINNLTFSKDILDNVIKILQVFSLKWDELTMKRSFDQLLNPSTFDELKELTGQLSSGSGTNLLDCVMETFMEVYQNCGFPPPHISTNNLNLKAYVAKKRMVEKITELVNMHFHTHPSLLTLDELVEKDFARSGSWLSIQVDAQDIAIEVEKHVIENLVLEIACEMDIWKP</sequence>
<reference evidence="3 4" key="1">
    <citation type="submission" date="2024-01" db="EMBL/GenBank/DDBJ databases">
        <title>The genomes of 5 underutilized Papilionoideae crops provide insights into root nodulation and disease resistance.</title>
        <authorList>
            <person name="Yuan L."/>
        </authorList>
    </citation>
    <scope>NUCLEOTIDE SEQUENCE [LARGE SCALE GENOMIC DNA]</scope>
    <source>
        <strain evidence="3">LY-2023</strain>
        <tissue evidence="3">Leaf</tissue>
    </source>
</reference>
<proteinExistence type="predicted"/>
<dbReference type="InterPro" id="IPR025486">
    <property type="entry name" value="DUF4378"/>
</dbReference>
<dbReference type="AlphaFoldDB" id="A0AAN9KIH4"/>
<name>A0AAN9KIH4_CLITE</name>
<feature type="domain" description="DUF3741" evidence="1">
    <location>
        <begin position="108"/>
        <end position="152"/>
    </location>
</feature>
<dbReference type="PANTHER" id="PTHR47212">
    <property type="entry name" value="ADHESIN-LIKE PROTEIN, PUTATIVE (DUF3741)-RELATED"/>
    <property type="match status" value="1"/>
</dbReference>
<dbReference type="Pfam" id="PF14309">
    <property type="entry name" value="DUF4378"/>
    <property type="match status" value="1"/>
</dbReference>
<evidence type="ECO:0000259" key="2">
    <source>
        <dbReference type="Pfam" id="PF14309"/>
    </source>
</evidence>
<dbReference type="PANTHER" id="PTHR47212:SF2">
    <property type="entry name" value="DUF3741 DOMAIN-CONTAINING PROTEIN"/>
    <property type="match status" value="1"/>
</dbReference>
<dbReference type="InterPro" id="IPR022212">
    <property type="entry name" value="DUF3741"/>
</dbReference>
<dbReference type="Proteomes" id="UP001359559">
    <property type="component" value="Unassembled WGS sequence"/>
</dbReference>
<organism evidence="3 4">
    <name type="scientific">Clitoria ternatea</name>
    <name type="common">Butterfly pea</name>
    <dbReference type="NCBI Taxonomy" id="43366"/>
    <lineage>
        <taxon>Eukaryota</taxon>
        <taxon>Viridiplantae</taxon>
        <taxon>Streptophyta</taxon>
        <taxon>Embryophyta</taxon>
        <taxon>Tracheophyta</taxon>
        <taxon>Spermatophyta</taxon>
        <taxon>Magnoliopsida</taxon>
        <taxon>eudicotyledons</taxon>
        <taxon>Gunneridae</taxon>
        <taxon>Pentapetalae</taxon>
        <taxon>rosids</taxon>
        <taxon>fabids</taxon>
        <taxon>Fabales</taxon>
        <taxon>Fabaceae</taxon>
        <taxon>Papilionoideae</taxon>
        <taxon>50 kb inversion clade</taxon>
        <taxon>NPAAA clade</taxon>
        <taxon>indigoferoid/millettioid clade</taxon>
        <taxon>Phaseoleae</taxon>
        <taxon>Clitoria</taxon>
    </lineage>
</organism>
<accession>A0AAN9KIH4</accession>
<evidence type="ECO:0000259" key="1">
    <source>
        <dbReference type="Pfam" id="PF12552"/>
    </source>
</evidence>
<evidence type="ECO:0000313" key="3">
    <source>
        <dbReference type="EMBL" id="KAK7318225.1"/>
    </source>
</evidence>
<evidence type="ECO:0008006" key="5">
    <source>
        <dbReference type="Google" id="ProtNLM"/>
    </source>
</evidence>
<evidence type="ECO:0000313" key="4">
    <source>
        <dbReference type="Proteomes" id="UP001359559"/>
    </source>
</evidence>
<feature type="domain" description="DUF4378" evidence="2">
    <location>
        <begin position="576"/>
        <end position="719"/>
    </location>
</feature>
<protein>
    <recommendedName>
        <fullName evidence="5">DUF4378 domain-containing protein</fullName>
    </recommendedName>
</protein>
<comment type="caution">
    <text evidence="3">The sequence shown here is derived from an EMBL/GenBank/DDBJ whole genome shotgun (WGS) entry which is preliminary data.</text>
</comment>
<gene>
    <name evidence="3" type="ORF">RJT34_02924</name>
</gene>
<dbReference type="EMBL" id="JAYKXN010000001">
    <property type="protein sequence ID" value="KAK7318225.1"/>
    <property type="molecule type" value="Genomic_DNA"/>
</dbReference>